<dbReference type="AlphaFoldDB" id="A0A9P5ZTX6"/>
<dbReference type="EMBL" id="MU154582">
    <property type="protein sequence ID" value="KAF9493730.1"/>
    <property type="molecule type" value="Genomic_DNA"/>
</dbReference>
<evidence type="ECO:0000313" key="3">
    <source>
        <dbReference type="Proteomes" id="UP000807025"/>
    </source>
</evidence>
<evidence type="ECO:0000313" key="2">
    <source>
        <dbReference type="EMBL" id="KAF9493730.1"/>
    </source>
</evidence>
<proteinExistence type="predicted"/>
<keyword evidence="1" id="KW-0472">Membrane</keyword>
<comment type="caution">
    <text evidence="2">The sequence shown here is derived from an EMBL/GenBank/DDBJ whole genome shotgun (WGS) entry which is preliminary data.</text>
</comment>
<dbReference type="OrthoDB" id="410267at2759"/>
<evidence type="ECO:0000256" key="1">
    <source>
        <dbReference type="SAM" id="Phobius"/>
    </source>
</evidence>
<gene>
    <name evidence="2" type="ORF">BDN71DRAFT_1071792</name>
</gene>
<feature type="transmembrane region" description="Helical" evidence="1">
    <location>
        <begin position="74"/>
        <end position="93"/>
    </location>
</feature>
<reference evidence="2" key="1">
    <citation type="submission" date="2020-11" db="EMBL/GenBank/DDBJ databases">
        <authorList>
            <consortium name="DOE Joint Genome Institute"/>
            <person name="Ahrendt S."/>
            <person name="Riley R."/>
            <person name="Andreopoulos W."/>
            <person name="Labutti K."/>
            <person name="Pangilinan J."/>
            <person name="Ruiz-Duenas F.J."/>
            <person name="Barrasa J.M."/>
            <person name="Sanchez-Garcia M."/>
            <person name="Camarero S."/>
            <person name="Miyauchi S."/>
            <person name="Serrano A."/>
            <person name="Linde D."/>
            <person name="Babiker R."/>
            <person name="Drula E."/>
            <person name="Ayuso-Fernandez I."/>
            <person name="Pacheco R."/>
            <person name="Padilla G."/>
            <person name="Ferreira P."/>
            <person name="Barriuso J."/>
            <person name="Kellner H."/>
            <person name="Castanera R."/>
            <person name="Alfaro M."/>
            <person name="Ramirez L."/>
            <person name="Pisabarro A.G."/>
            <person name="Kuo A."/>
            <person name="Tritt A."/>
            <person name="Lipzen A."/>
            <person name="He G."/>
            <person name="Yan M."/>
            <person name="Ng V."/>
            <person name="Cullen D."/>
            <person name="Martin F."/>
            <person name="Rosso M.-N."/>
            <person name="Henrissat B."/>
            <person name="Hibbett D."/>
            <person name="Martinez A.T."/>
            <person name="Grigoriev I.V."/>
        </authorList>
    </citation>
    <scope>NUCLEOTIDE SEQUENCE</scope>
    <source>
        <strain evidence="2">ATCC 90797</strain>
    </source>
</reference>
<organism evidence="2 3">
    <name type="scientific">Pleurotus eryngii</name>
    <name type="common">Boletus of the steppes</name>
    <dbReference type="NCBI Taxonomy" id="5323"/>
    <lineage>
        <taxon>Eukaryota</taxon>
        <taxon>Fungi</taxon>
        <taxon>Dikarya</taxon>
        <taxon>Basidiomycota</taxon>
        <taxon>Agaricomycotina</taxon>
        <taxon>Agaricomycetes</taxon>
        <taxon>Agaricomycetidae</taxon>
        <taxon>Agaricales</taxon>
        <taxon>Pleurotineae</taxon>
        <taxon>Pleurotaceae</taxon>
        <taxon>Pleurotus</taxon>
    </lineage>
</organism>
<feature type="transmembrane region" description="Helical" evidence="1">
    <location>
        <begin position="47"/>
        <end position="68"/>
    </location>
</feature>
<dbReference type="Proteomes" id="UP000807025">
    <property type="component" value="Unassembled WGS sequence"/>
</dbReference>
<keyword evidence="1" id="KW-1133">Transmembrane helix</keyword>
<accession>A0A9P5ZTX6</accession>
<name>A0A9P5ZTX6_PLEER</name>
<keyword evidence="3" id="KW-1185">Reference proteome</keyword>
<keyword evidence="1" id="KW-0812">Transmembrane</keyword>
<protein>
    <submittedName>
        <fullName evidence="2">Uncharacterized protein</fullName>
    </submittedName>
</protein>
<sequence length="105" mass="11690">MDVRPDSSVYTFTILQVVQLAKLRWRCMPNDNKLQNMLGALSQPKELAARSGFGLSAFFFSAIAGLFSPGDSSSLLFLLTVGTAFPMIFGFFVHPIPWKLNHRAH</sequence>